<protein>
    <submittedName>
        <fullName evidence="1">Uncharacterized protein</fullName>
    </submittedName>
</protein>
<proteinExistence type="predicted"/>
<evidence type="ECO:0000313" key="1">
    <source>
        <dbReference type="EMBL" id="RLN00380.1"/>
    </source>
</evidence>
<evidence type="ECO:0000313" key="2">
    <source>
        <dbReference type="Proteomes" id="UP000275267"/>
    </source>
</evidence>
<keyword evidence="2" id="KW-1185">Reference proteome</keyword>
<dbReference type="EMBL" id="PQIB02000009">
    <property type="protein sequence ID" value="RLN00380.1"/>
    <property type="molecule type" value="Genomic_DNA"/>
</dbReference>
<organism evidence="1 2">
    <name type="scientific">Panicum miliaceum</name>
    <name type="common">Proso millet</name>
    <name type="synonym">Broomcorn millet</name>
    <dbReference type="NCBI Taxonomy" id="4540"/>
    <lineage>
        <taxon>Eukaryota</taxon>
        <taxon>Viridiplantae</taxon>
        <taxon>Streptophyta</taxon>
        <taxon>Embryophyta</taxon>
        <taxon>Tracheophyta</taxon>
        <taxon>Spermatophyta</taxon>
        <taxon>Magnoliopsida</taxon>
        <taxon>Liliopsida</taxon>
        <taxon>Poales</taxon>
        <taxon>Poaceae</taxon>
        <taxon>PACMAD clade</taxon>
        <taxon>Panicoideae</taxon>
        <taxon>Panicodae</taxon>
        <taxon>Paniceae</taxon>
        <taxon>Panicinae</taxon>
        <taxon>Panicum</taxon>
        <taxon>Panicum sect. Panicum</taxon>
    </lineage>
</organism>
<reference evidence="2" key="1">
    <citation type="journal article" date="2019" name="Nat. Commun.">
        <title>The genome of broomcorn millet.</title>
        <authorList>
            <person name="Zou C."/>
            <person name="Miki D."/>
            <person name="Li D."/>
            <person name="Tang Q."/>
            <person name="Xiao L."/>
            <person name="Rajput S."/>
            <person name="Deng P."/>
            <person name="Jia W."/>
            <person name="Huang R."/>
            <person name="Zhang M."/>
            <person name="Sun Y."/>
            <person name="Hu J."/>
            <person name="Fu X."/>
            <person name="Schnable P.S."/>
            <person name="Li F."/>
            <person name="Zhang H."/>
            <person name="Feng B."/>
            <person name="Zhu X."/>
            <person name="Liu R."/>
            <person name="Schnable J.C."/>
            <person name="Zhu J.-K."/>
            <person name="Zhang H."/>
        </authorList>
    </citation>
    <scope>NUCLEOTIDE SEQUENCE [LARGE SCALE GENOMIC DNA]</scope>
</reference>
<gene>
    <name evidence="1" type="ORF">C2845_PM06G26480</name>
</gene>
<comment type="caution">
    <text evidence="1">The sequence shown here is derived from an EMBL/GenBank/DDBJ whole genome shotgun (WGS) entry which is preliminary data.</text>
</comment>
<dbReference type="Proteomes" id="UP000275267">
    <property type="component" value="Unassembled WGS sequence"/>
</dbReference>
<name>A0A3L6RC29_PANMI</name>
<dbReference type="AlphaFoldDB" id="A0A3L6RC29"/>
<accession>A0A3L6RC29</accession>
<sequence>MRWRLTAAASLRMAAYTTGCFSSKASRFVELLTLVCSEARKKSSHLSIFAADKVRRRCSFMGEQGLKQPCA</sequence>
<dbReference type="OrthoDB" id="10332625at2759"/>